<name>A0A6J5S5D1_9CAUD</name>
<accession>A0A6J5S5D1</accession>
<reference evidence="1" key="1">
    <citation type="submission" date="2020-05" db="EMBL/GenBank/DDBJ databases">
        <authorList>
            <person name="Chiriac C."/>
            <person name="Salcher M."/>
            <person name="Ghai R."/>
            <person name="Kavagutti S V."/>
        </authorList>
    </citation>
    <scope>NUCLEOTIDE SEQUENCE</scope>
</reference>
<sequence length="77" mass="8607">MPYYMRVSFVGTCGSRGEESYVTREHPVSVVAKQNLAVRAGTLTHRLTLLFFEKIPDEVYAEIVEAGDLCGIEDWPG</sequence>
<proteinExistence type="predicted"/>
<organism evidence="1">
    <name type="scientific">uncultured Caudovirales phage</name>
    <dbReference type="NCBI Taxonomy" id="2100421"/>
    <lineage>
        <taxon>Viruses</taxon>
        <taxon>Duplodnaviria</taxon>
        <taxon>Heunggongvirae</taxon>
        <taxon>Uroviricota</taxon>
        <taxon>Caudoviricetes</taxon>
        <taxon>Peduoviridae</taxon>
        <taxon>Maltschvirus</taxon>
        <taxon>Maltschvirus maltsch</taxon>
    </lineage>
</organism>
<protein>
    <submittedName>
        <fullName evidence="1">Uncharacterized protein</fullName>
    </submittedName>
</protein>
<dbReference type="EMBL" id="LR797331">
    <property type="protein sequence ID" value="CAB4203595.1"/>
    <property type="molecule type" value="Genomic_DNA"/>
</dbReference>
<gene>
    <name evidence="1" type="ORF">UFOVP1382_206</name>
</gene>
<evidence type="ECO:0000313" key="1">
    <source>
        <dbReference type="EMBL" id="CAB4203595.1"/>
    </source>
</evidence>